<evidence type="ECO:0000256" key="1">
    <source>
        <dbReference type="ARBA" id="ARBA00023125"/>
    </source>
</evidence>
<feature type="domain" description="HTH cro/C1-type" evidence="2">
    <location>
        <begin position="6"/>
        <end position="60"/>
    </location>
</feature>
<dbReference type="InterPro" id="IPR001387">
    <property type="entry name" value="Cro/C1-type_HTH"/>
</dbReference>
<protein>
    <submittedName>
        <fullName evidence="3">DNA-binding XRE family transcriptional regulator</fullName>
    </submittedName>
</protein>
<dbReference type="InterPro" id="IPR010982">
    <property type="entry name" value="Lambda_DNA-bd_dom_sf"/>
</dbReference>
<keyword evidence="1 3" id="KW-0238">DNA-binding</keyword>
<dbReference type="Proteomes" id="UP000294682">
    <property type="component" value="Unassembled WGS sequence"/>
</dbReference>
<dbReference type="PANTHER" id="PTHR46558:SF11">
    <property type="entry name" value="HTH-TYPE TRANSCRIPTIONAL REGULATOR XRE"/>
    <property type="match status" value="1"/>
</dbReference>
<name>A0A9X8UKS3_9FIRM</name>
<evidence type="ECO:0000313" key="3">
    <source>
        <dbReference type="EMBL" id="TCL44409.1"/>
    </source>
</evidence>
<dbReference type="PROSITE" id="PS50943">
    <property type="entry name" value="HTH_CROC1"/>
    <property type="match status" value="1"/>
</dbReference>
<proteinExistence type="predicted"/>
<dbReference type="PANTHER" id="PTHR46558">
    <property type="entry name" value="TRACRIPTIONAL REGULATORY PROTEIN-RELATED-RELATED"/>
    <property type="match status" value="1"/>
</dbReference>
<dbReference type="SMART" id="SM00530">
    <property type="entry name" value="HTH_XRE"/>
    <property type="match status" value="1"/>
</dbReference>
<sequence>MRGDRLADLRKDKGLTQQDLANELNISYHTISSYETNRSNPDDEMKIKIARIFDVTLDYLLGLIDEQVSFRRDNPVDLTEEGLIRAISEKHRELGEYMELLREVHKSKE</sequence>
<reference evidence="3 4" key="1">
    <citation type="submission" date="2019-03" db="EMBL/GenBank/DDBJ databases">
        <title>Genomic Encyclopedia of Type Strains, Phase IV (KMG-IV): sequencing the most valuable type-strain genomes for metagenomic binning, comparative biology and taxonomic classification.</title>
        <authorList>
            <person name="Goeker M."/>
        </authorList>
    </citation>
    <scope>NUCLEOTIDE SEQUENCE [LARGE SCALE GENOMIC DNA]</scope>
    <source>
        <strain evidence="3 4">DSM 100433</strain>
    </source>
</reference>
<dbReference type="GO" id="GO:0003677">
    <property type="term" value="F:DNA binding"/>
    <property type="evidence" value="ECO:0007669"/>
    <property type="project" value="UniProtKB-KW"/>
</dbReference>
<dbReference type="EMBL" id="SLUK01000002">
    <property type="protein sequence ID" value="TCL44409.1"/>
    <property type="molecule type" value="Genomic_DNA"/>
</dbReference>
<keyword evidence="4" id="KW-1185">Reference proteome</keyword>
<evidence type="ECO:0000313" key="4">
    <source>
        <dbReference type="Proteomes" id="UP000294682"/>
    </source>
</evidence>
<dbReference type="Pfam" id="PF01381">
    <property type="entry name" value="HTH_3"/>
    <property type="match status" value="1"/>
</dbReference>
<organism evidence="3 4">
    <name type="scientific">Harryflintia acetispora</name>
    <dbReference type="NCBI Taxonomy" id="1849041"/>
    <lineage>
        <taxon>Bacteria</taxon>
        <taxon>Bacillati</taxon>
        <taxon>Bacillota</taxon>
        <taxon>Clostridia</taxon>
        <taxon>Eubacteriales</taxon>
        <taxon>Oscillospiraceae</taxon>
        <taxon>Harryflintia</taxon>
    </lineage>
</organism>
<dbReference type="RefSeq" id="WP_132083879.1">
    <property type="nucleotide sequence ID" value="NZ_SLUK01000002.1"/>
</dbReference>
<dbReference type="SUPFAM" id="SSF47413">
    <property type="entry name" value="lambda repressor-like DNA-binding domains"/>
    <property type="match status" value="1"/>
</dbReference>
<gene>
    <name evidence="3" type="ORF">EDD78_10222</name>
</gene>
<dbReference type="CDD" id="cd00093">
    <property type="entry name" value="HTH_XRE"/>
    <property type="match status" value="1"/>
</dbReference>
<evidence type="ECO:0000259" key="2">
    <source>
        <dbReference type="PROSITE" id="PS50943"/>
    </source>
</evidence>
<dbReference type="AlphaFoldDB" id="A0A9X8UKS3"/>
<comment type="caution">
    <text evidence="3">The sequence shown here is derived from an EMBL/GenBank/DDBJ whole genome shotgun (WGS) entry which is preliminary data.</text>
</comment>
<dbReference type="Gene3D" id="1.10.260.40">
    <property type="entry name" value="lambda repressor-like DNA-binding domains"/>
    <property type="match status" value="1"/>
</dbReference>
<accession>A0A9X8UKS3</accession>